<comment type="caution">
    <text evidence="2">The sequence shown here is derived from an EMBL/GenBank/DDBJ whole genome shotgun (WGS) entry which is preliminary data.</text>
</comment>
<feature type="region of interest" description="Disordered" evidence="1">
    <location>
        <begin position="206"/>
        <end position="232"/>
    </location>
</feature>
<sequence length="232" mass="25094">MSAKGADNGAGFCNEAALDADELCGYEWALDNVSTELYAGVTVGIVGEEAEEFQEGEEEVDGCQQVERDVAEVRGEADAMSEDDARRDGVVNWQGAANDTDGDIEGEQKKIVKKKKKNQDDELEKLLNGIVSEIEVIRVGQPKSAVEAVAHIHEKLPENHADSEMEDRTEQETKKAKAEPVRTRTQRKNKSEGEWCVSSLEVAHGAKKATASKCSKKDESIGLGAASAEEAS</sequence>
<protein>
    <submittedName>
        <fullName evidence="2">Uncharacterized protein</fullName>
    </submittedName>
</protein>
<dbReference type="AlphaFoldDB" id="A0A9D4PQ07"/>
<reference evidence="2" key="1">
    <citation type="journal article" date="2020" name="Cell">
        <title>Large-Scale Comparative Analyses of Tick Genomes Elucidate Their Genetic Diversity and Vector Capacities.</title>
        <authorList>
            <consortium name="Tick Genome and Microbiome Consortium (TIGMIC)"/>
            <person name="Jia N."/>
            <person name="Wang J."/>
            <person name="Shi W."/>
            <person name="Du L."/>
            <person name="Sun Y."/>
            <person name="Zhan W."/>
            <person name="Jiang J.F."/>
            <person name="Wang Q."/>
            <person name="Zhang B."/>
            <person name="Ji P."/>
            <person name="Bell-Sakyi L."/>
            <person name="Cui X.M."/>
            <person name="Yuan T.T."/>
            <person name="Jiang B.G."/>
            <person name="Yang W.F."/>
            <person name="Lam T.T."/>
            <person name="Chang Q.C."/>
            <person name="Ding S.J."/>
            <person name="Wang X.J."/>
            <person name="Zhu J.G."/>
            <person name="Ruan X.D."/>
            <person name="Zhao L."/>
            <person name="Wei J.T."/>
            <person name="Ye R.Z."/>
            <person name="Que T.C."/>
            <person name="Du C.H."/>
            <person name="Zhou Y.H."/>
            <person name="Cheng J.X."/>
            <person name="Dai P.F."/>
            <person name="Guo W.B."/>
            <person name="Han X.H."/>
            <person name="Huang E.J."/>
            <person name="Li L.F."/>
            <person name="Wei W."/>
            <person name="Gao Y.C."/>
            <person name="Liu J.Z."/>
            <person name="Shao H.Z."/>
            <person name="Wang X."/>
            <person name="Wang C.C."/>
            <person name="Yang T.C."/>
            <person name="Huo Q.B."/>
            <person name="Li W."/>
            <person name="Chen H.Y."/>
            <person name="Chen S.E."/>
            <person name="Zhou L.G."/>
            <person name="Ni X.B."/>
            <person name="Tian J.H."/>
            <person name="Sheng Y."/>
            <person name="Liu T."/>
            <person name="Pan Y.S."/>
            <person name="Xia L.Y."/>
            <person name="Li J."/>
            <person name="Zhao F."/>
            <person name="Cao W.C."/>
        </authorList>
    </citation>
    <scope>NUCLEOTIDE SEQUENCE</scope>
    <source>
        <strain evidence="2">Rsan-2018</strain>
    </source>
</reference>
<evidence type="ECO:0000313" key="3">
    <source>
        <dbReference type="Proteomes" id="UP000821837"/>
    </source>
</evidence>
<keyword evidence="3" id="KW-1185">Reference proteome</keyword>
<name>A0A9D4PQ07_RHISA</name>
<gene>
    <name evidence="2" type="ORF">HPB52_015145</name>
</gene>
<proteinExistence type="predicted"/>
<accession>A0A9D4PQ07</accession>
<dbReference type="EMBL" id="JABSTV010001252">
    <property type="protein sequence ID" value="KAH7947682.1"/>
    <property type="molecule type" value="Genomic_DNA"/>
</dbReference>
<organism evidence="2 3">
    <name type="scientific">Rhipicephalus sanguineus</name>
    <name type="common">Brown dog tick</name>
    <name type="synonym">Ixodes sanguineus</name>
    <dbReference type="NCBI Taxonomy" id="34632"/>
    <lineage>
        <taxon>Eukaryota</taxon>
        <taxon>Metazoa</taxon>
        <taxon>Ecdysozoa</taxon>
        <taxon>Arthropoda</taxon>
        <taxon>Chelicerata</taxon>
        <taxon>Arachnida</taxon>
        <taxon>Acari</taxon>
        <taxon>Parasitiformes</taxon>
        <taxon>Ixodida</taxon>
        <taxon>Ixodoidea</taxon>
        <taxon>Ixodidae</taxon>
        <taxon>Rhipicephalinae</taxon>
        <taxon>Rhipicephalus</taxon>
        <taxon>Rhipicephalus</taxon>
    </lineage>
</organism>
<reference evidence="2" key="2">
    <citation type="submission" date="2021-09" db="EMBL/GenBank/DDBJ databases">
        <authorList>
            <person name="Jia N."/>
            <person name="Wang J."/>
            <person name="Shi W."/>
            <person name="Du L."/>
            <person name="Sun Y."/>
            <person name="Zhan W."/>
            <person name="Jiang J."/>
            <person name="Wang Q."/>
            <person name="Zhang B."/>
            <person name="Ji P."/>
            <person name="Sakyi L.B."/>
            <person name="Cui X."/>
            <person name="Yuan T."/>
            <person name="Jiang B."/>
            <person name="Yang W."/>
            <person name="Lam T.T.-Y."/>
            <person name="Chang Q."/>
            <person name="Ding S."/>
            <person name="Wang X."/>
            <person name="Zhu J."/>
            <person name="Ruan X."/>
            <person name="Zhao L."/>
            <person name="Wei J."/>
            <person name="Que T."/>
            <person name="Du C."/>
            <person name="Cheng J."/>
            <person name="Dai P."/>
            <person name="Han X."/>
            <person name="Huang E."/>
            <person name="Gao Y."/>
            <person name="Liu J."/>
            <person name="Shao H."/>
            <person name="Ye R."/>
            <person name="Li L."/>
            <person name="Wei W."/>
            <person name="Wang X."/>
            <person name="Wang C."/>
            <person name="Huo Q."/>
            <person name="Li W."/>
            <person name="Guo W."/>
            <person name="Chen H."/>
            <person name="Chen S."/>
            <person name="Zhou L."/>
            <person name="Zhou L."/>
            <person name="Ni X."/>
            <person name="Tian J."/>
            <person name="Zhou Y."/>
            <person name="Sheng Y."/>
            <person name="Liu T."/>
            <person name="Pan Y."/>
            <person name="Xia L."/>
            <person name="Li J."/>
            <person name="Zhao F."/>
            <person name="Cao W."/>
        </authorList>
    </citation>
    <scope>NUCLEOTIDE SEQUENCE</scope>
    <source>
        <strain evidence="2">Rsan-2018</strain>
        <tissue evidence="2">Larvae</tissue>
    </source>
</reference>
<feature type="region of interest" description="Disordered" evidence="1">
    <location>
        <begin position="155"/>
        <end position="194"/>
    </location>
</feature>
<evidence type="ECO:0000256" key="1">
    <source>
        <dbReference type="SAM" id="MobiDB-lite"/>
    </source>
</evidence>
<evidence type="ECO:0000313" key="2">
    <source>
        <dbReference type="EMBL" id="KAH7947682.1"/>
    </source>
</evidence>
<dbReference type="Proteomes" id="UP000821837">
    <property type="component" value="Chromosome 6"/>
</dbReference>
<feature type="compositionally biased region" description="Basic and acidic residues" evidence="1">
    <location>
        <begin position="155"/>
        <end position="182"/>
    </location>
</feature>